<keyword evidence="5" id="KW-0812">Transmembrane</keyword>
<dbReference type="InterPro" id="IPR012334">
    <property type="entry name" value="Pectin_lyas_fold"/>
</dbReference>
<dbReference type="InterPro" id="IPR024973">
    <property type="entry name" value="ESPR"/>
</dbReference>
<dbReference type="PANTHER" id="PTHR12338:SF8">
    <property type="entry name" value="HEME_HEMOPEXIN-BINDING PROTEIN"/>
    <property type="match status" value="1"/>
</dbReference>
<name>A0ABS0ESH8_9BURK</name>
<evidence type="ECO:0000259" key="6">
    <source>
        <dbReference type="SMART" id="SM00912"/>
    </source>
</evidence>
<keyword evidence="2" id="KW-0964">Secreted</keyword>
<sequence>MPAITPLSEAGMNHIYRVIRSRTHGALVAVSELSGGGRRNKRRSARRLAALLSGLLPAALACAAPAGGQVSAGSGSIAQNGNTTTIQQNSDRLAINWNSFNIGANESVRFNQPGAHAIALNRVLGQDPSQILGNLSANGQVFILNPNGVLFGNGAQVNVGGLVATTMKLSDNDFMNGNGKYVFTPGGVAGASVVNQGEINANGGYIALLAPKVINEGKLIADGGNVTMAAGTEMTLTLAEHSLLTLSIDQGAVDALAANHQLIQADGGVVLLSSKGQDAVLSGVVNNTGVIQARTVSNQNGEIRLMAHGGTAMVDGKLDASASAGGNGGFIDTSGGKVKIADSVQVTTAAAHGKTGMWLIDPNDFIIANSGGDITASTLSTMLGGTNVTFKTVNDGHAGNGDIFVNDAVSWNSANTLTLEAERNINLNAAINAGQGGLTLNAVNTISAPAAVNVKTFTLNGGNWIQNSSNLAAFSAQDFRINNGSFLRAAGGDGSSGNAYRITDVYGLQGVGSSTALLAGSYRLTNDIDATGTANWNNGAGFMPIGNLGNSFKGNFDGQGYVVANMTINRLSQNYVGLFGQVENGSLSNIGVIGGNFVGAAYVGALAGSLLNSSVHNAHATGSASGNEGGSDFVGGLVGVNYQGSSITKSFATGTVSGINNVGGLVGWNYGQIDQAYASGNVNGQFGVGGLVGLNDGGQIRNAYATGAVSGNTGVGGLIGNIQDGGQVRNTYATGAVTGSGSNIGGLIGSNEILTPGASLATIDASYWNTQTSGRSGSAGGEGRSTLEMQGGGSRPIFAGWDFASIWKQEAAAPVFAWNFVPKTVASVTENQALTENINAVQAALAPDLKGNIKPIDIDSFIKSVDPKIIETILKSQAEIFAENMKLLAEQLAKFKDSVDISDAQALASINGMIDSLMGDFVKTALANSAVSPAQLAAMIADLNKKMPDGVPPDLSKAQPLDKTQPNSSAEAAKAAKQAELDARKNALGERNAERDKAVAELKAQGATMTAAADQMMSDAVAKLLTSIADARSKFLNAQAATQKPEVDKVATNGTTNGAVPSSQTDLARLDGLNQKSRDSYNQATSFIAEMSEVMKKIIAEMGDVAPPGATSATPTPSPVVTDGTAVSTMIADMMAKVQAMRQAEIAQKLGDTKAMLDAGTAAADQAMAAGQQKFQNAITAAAASIANGAVSASGAATGAALAATNAAATQGSRANAVRPNLRDVMTAQATSPSTGRPATGAGSTANAVASGLQEAAALIQKGRVMEAEAAQRPNRVSDLLGK</sequence>
<gene>
    <name evidence="7" type="ORF">IXC47_00370</name>
</gene>
<dbReference type="InterPro" id="IPR011050">
    <property type="entry name" value="Pectin_lyase_fold/virulence"/>
</dbReference>
<evidence type="ECO:0000256" key="1">
    <source>
        <dbReference type="ARBA" id="ARBA00004613"/>
    </source>
</evidence>
<dbReference type="NCBIfam" id="TIGR01901">
    <property type="entry name" value="adhes_NPXG"/>
    <property type="match status" value="1"/>
</dbReference>
<evidence type="ECO:0000313" key="8">
    <source>
        <dbReference type="Proteomes" id="UP000657372"/>
    </source>
</evidence>
<dbReference type="Pfam" id="PF07581">
    <property type="entry name" value="Glug"/>
    <property type="match status" value="3"/>
</dbReference>
<dbReference type="RefSeq" id="WP_195874374.1">
    <property type="nucleotide sequence ID" value="NZ_JADOEL010000001.1"/>
</dbReference>
<keyword evidence="5" id="KW-1133">Transmembrane helix</keyword>
<dbReference type="PANTHER" id="PTHR12338">
    <property type="entry name" value="AUTOTRANSPORTER"/>
    <property type="match status" value="1"/>
</dbReference>
<evidence type="ECO:0000256" key="2">
    <source>
        <dbReference type="ARBA" id="ARBA00022525"/>
    </source>
</evidence>
<reference evidence="7 8" key="1">
    <citation type="submission" date="2020-11" db="EMBL/GenBank/DDBJ databases">
        <title>WGS of Herminiimonas contaminans strain Marseille-Q4544 isolated from planarians Schmidtea mediterranea.</title>
        <authorList>
            <person name="Kangale L."/>
        </authorList>
    </citation>
    <scope>NUCLEOTIDE SEQUENCE [LARGE SCALE GENOMIC DNA]</scope>
    <source>
        <strain evidence="7 8">Marseille-Q4544</strain>
    </source>
</reference>
<feature type="region of interest" description="Disordered" evidence="4">
    <location>
        <begin position="1228"/>
        <end position="1247"/>
    </location>
</feature>
<dbReference type="Gene3D" id="2.160.20.10">
    <property type="entry name" value="Single-stranded right-handed beta-helix, Pectin lyase-like"/>
    <property type="match status" value="1"/>
</dbReference>
<evidence type="ECO:0000256" key="4">
    <source>
        <dbReference type="SAM" id="MobiDB-lite"/>
    </source>
</evidence>
<evidence type="ECO:0000256" key="5">
    <source>
        <dbReference type="SAM" id="Phobius"/>
    </source>
</evidence>
<evidence type="ECO:0000313" key="7">
    <source>
        <dbReference type="EMBL" id="MBF8176128.1"/>
    </source>
</evidence>
<comment type="caution">
    <text evidence="7">The sequence shown here is derived from an EMBL/GenBank/DDBJ whole genome shotgun (WGS) entry which is preliminary data.</text>
</comment>
<keyword evidence="8" id="KW-1185">Reference proteome</keyword>
<protein>
    <submittedName>
        <fullName evidence="7">Filamentous hemagglutinin N-terminal domain-containing protein</fullName>
    </submittedName>
</protein>
<dbReference type="Gene3D" id="2.160.20.110">
    <property type="match status" value="1"/>
</dbReference>
<feature type="transmembrane region" description="Helical" evidence="5">
    <location>
        <begin position="48"/>
        <end position="67"/>
    </location>
</feature>
<proteinExistence type="predicted"/>
<organism evidence="7 8">
    <name type="scientific">Herminiimonas contaminans</name>
    <dbReference type="NCBI Taxonomy" id="1111140"/>
    <lineage>
        <taxon>Bacteria</taxon>
        <taxon>Pseudomonadati</taxon>
        <taxon>Pseudomonadota</taxon>
        <taxon>Betaproteobacteria</taxon>
        <taxon>Burkholderiales</taxon>
        <taxon>Oxalobacteraceae</taxon>
        <taxon>Herminiimonas</taxon>
    </lineage>
</organism>
<dbReference type="InterPro" id="IPR050909">
    <property type="entry name" value="Bact_Autotransporter_VF"/>
</dbReference>
<feature type="region of interest" description="Disordered" evidence="4">
    <location>
        <begin position="948"/>
        <end position="981"/>
    </location>
</feature>
<dbReference type="SUPFAM" id="SSF51126">
    <property type="entry name" value="Pectin lyase-like"/>
    <property type="match status" value="1"/>
</dbReference>
<accession>A0ABS0ESH8</accession>
<feature type="domain" description="Filamentous haemagglutinin FhaB/tRNA nuclease CdiA-like TPS" evidence="6">
    <location>
        <begin position="61"/>
        <end position="173"/>
    </location>
</feature>
<dbReference type="Pfam" id="PF05860">
    <property type="entry name" value="TPS"/>
    <property type="match status" value="1"/>
</dbReference>
<dbReference type="EMBL" id="JADOEL010000001">
    <property type="protein sequence ID" value="MBF8176128.1"/>
    <property type="molecule type" value="Genomic_DNA"/>
</dbReference>
<dbReference type="Pfam" id="PF13018">
    <property type="entry name" value="ESPR"/>
    <property type="match status" value="1"/>
</dbReference>
<comment type="subcellular location">
    <subcellularLocation>
        <location evidence="1">Secreted</location>
    </subcellularLocation>
</comment>
<dbReference type="InterPro" id="IPR008638">
    <property type="entry name" value="FhaB/CdiA-like_TPS"/>
</dbReference>
<dbReference type="SMART" id="SM00912">
    <property type="entry name" value="Haemagg_act"/>
    <property type="match status" value="1"/>
</dbReference>
<keyword evidence="5" id="KW-0472">Membrane</keyword>
<keyword evidence="3" id="KW-0732">Signal</keyword>
<evidence type="ECO:0000256" key="3">
    <source>
        <dbReference type="ARBA" id="ARBA00022729"/>
    </source>
</evidence>
<dbReference type="Proteomes" id="UP000657372">
    <property type="component" value="Unassembled WGS sequence"/>
</dbReference>
<dbReference type="InterPro" id="IPR011493">
    <property type="entry name" value="GLUG"/>
</dbReference>